<sequence>MNKSVIALVVVAAAAGGALYYANSQAENAIKQQIEQANQSYRDVADSGLMPQIALSYKDVSANVLTSSYSISGLDVSFGEMGSVATIELITAKGLKPRGLADKGSMQMLGAKAAPAVLQMLPPHASAFLQSVALHGDYSYEYQADGQLLFSQQTRINDEFSLGYNFTLAQMQQFWQFAREMSELPPEQQQELVGDEAYMEQMLAKLVTGALSNGTVTIENNGFIERTVAMAAEQGQAPDLDTIKGLALMNIAMLEPLPQTMKDSLTAFVNNPGKLELSFNFAEPLQFEKLYTGEPIEGLETPEAIIEYANVKLQAN</sequence>
<gene>
    <name evidence="2" type="ORF">HRH59_03745</name>
</gene>
<protein>
    <recommendedName>
        <fullName evidence="4">DUF945 domain-containing protein</fullName>
    </recommendedName>
</protein>
<dbReference type="Proteomes" id="UP000523161">
    <property type="component" value="Unassembled WGS sequence"/>
</dbReference>
<comment type="caution">
    <text evidence="2">The sequence shown here is derived from an EMBL/GenBank/DDBJ whole genome shotgun (WGS) entry which is preliminary data.</text>
</comment>
<reference evidence="2 3" key="1">
    <citation type="submission" date="2020-06" db="EMBL/GenBank/DDBJ databases">
        <title>Rheinheimera sp. nov., a marine bacterium isolated from coastal.</title>
        <authorList>
            <person name="Yu Q."/>
            <person name="Qi Y."/>
            <person name="Pu J."/>
        </authorList>
    </citation>
    <scope>NUCLEOTIDE SEQUENCE [LARGE SCALE GENOMIC DNA]</scope>
    <source>
        <strain evidence="2 3">YQF-2</strain>
    </source>
</reference>
<feature type="chain" id="PRO_5031018455" description="DUF945 domain-containing protein" evidence="1">
    <location>
        <begin position="27"/>
        <end position="316"/>
    </location>
</feature>
<dbReference type="RefSeq" id="WP_173499934.1">
    <property type="nucleotide sequence ID" value="NZ_JABSOD010000003.1"/>
</dbReference>
<evidence type="ECO:0008006" key="4">
    <source>
        <dbReference type="Google" id="ProtNLM"/>
    </source>
</evidence>
<dbReference type="EMBL" id="JABSOD010000003">
    <property type="protein sequence ID" value="NRQ41683.1"/>
    <property type="molecule type" value="Genomic_DNA"/>
</dbReference>
<feature type="signal peptide" evidence="1">
    <location>
        <begin position="1"/>
        <end position="26"/>
    </location>
</feature>
<name>A0A7Y5EK20_9GAMM</name>
<keyword evidence="1" id="KW-0732">Signal</keyword>
<accession>A0A7Y5EK20</accession>
<organism evidence="2 3">
    <name type="scientific">Rheinheimera lutimaris</name>
    <dbReference type="NCBI Taxonomy" id="2740584"/>
    <lineage>
        <taxon>Bacteria</taxon>
        <taxon>Pseudomonadati</taxon>
        <taxon>Pseudomonadota</taxon>
        <taxon>Gammaproteobacteria</taxon>
        <taxon>Chromatiales</taxon>
        <taxon>Chromatiaceae</taxon>
        <taxon>Rheinheimera</taxon>
    </lineage>
</organism>
<evidence type="ECO:0000256" key="1">
    <source>
        <dbReference type="SAM" id="SignalP"/>
    </source>
</evidence>
<proteinExistence type="predicted"/>
<dbReference type="AlphaFoldDB" id="A0A7Y5EK20"/>
<evidence type="ECO:0000313" key="3">
    <source>
        <dbReference type="Proteomes" id="UP000523161"/>
    </source>
</evidence>
<evidence type="ECO:0000313" key="2">
    <source>
        <dbReference type="EMBL" id="NRQ41683.1"/>
    </source>
</evidence>
<keyword evidence="3" id="KW-1185">Reference proteome</keyword>